<proteinExistence type="predicted"/>
<reference evidence="2" key="1">
    <citation type="submission" date="2023-07" db="EMBL/GenBank/DDBJ databases">
        <title>30 novel species of actinomycetes from the DSMZ collection.</title>
        <authorList>
            <person name="Nouioui I."/>
        </authorList>
    </citation>
    <scope>NUCLEOTIDE SEQUENCE [LARGE SCALE GENOMIC DNA]</scope>
    <source>
        <strain evidence="2">DSM 44938</strain>
    </source>
</reference>
<evidence type="ECO:0000313" key="1">
    <source>
        <dbReference type="EMBL" id="MDT0346430.1"/>
    </source>
</evidence>
<evidence type="ECO:0000313" key="2">
    <source>
        <dbReference type="Proteomes" id="UP001183246"/>
    </source>
</evidence>
<organism evidence="1 2">
    <name type="scientific">Streptomyces litchfieldiae</name>
    <dbReference type="NCBI Taxonomy" id="3075543"/>
    <lineage>
        <taxon>Bacteria</taxon>
        <taxon>Bacillati</taxon>
        <taxon>Actinomycetota</taxon>
        <taxon>Actinomycetes</taxon>
        <taxon>Kitasatosporales</taxon>
        <taxon>Streptomycetaceae</taxon>
        <taxon>Streptomyces</taxon>
    </lineage>
</organism>
<dbReference type="Proteomes" id="UP001183246">
    <property type="component" value="Unassembled WGS sequence"/>
</dbReference>
<protein>
    <submittedName>
        <fullName evidence="1">Uncharacterized protein</fullName>
    </submittedName>
</protein>
<sequence>MEAAATAGHLLCLLTQNRAVCRHERAQLPPDALDIDTLDTAACAATLAQLPDLAGLINSTGTFSVPAADLAANSAYQDRSRRPSA</sequence>
<accession>A0ABU2MXQ0</accession>
<dbReference type="EMBL" id="JAVREL010000020">
    <property type="protein sequence ID" value="MDT0346430.1"/>
    <property type="molecule type" value="Genomic_DNA"/>
</dbReference>
<keyword evidence="2" id="KW-1185">Reference proteome</keyword>
<gene>
    <name evidence="1" type="ORF">RM590_28170</name>
</gene>
<comment type="caution">
    <text evidence="1">The sequence shown here is derived from an EMBL/GenBank/DDBJ whole genome shotgun (WGS) entry which is preliminary data.</text>
</comment>
<name>A0ABU2MXQ0_9ACTN</name>